<sequence length="358" mass="38685">MRFIFKTDYNLDINLAKHSGHVFWYSVLMLVLVAAPWLFAEYWLAQLTFVLIYSIVGLGMMLLAGFTGLFSIGHAAFLGVGAYTQAVFVNMGVPFPIALALAGAVSAAVGVVVGLPALRVKGIYLGIATLAFGFIVEEVLVRWESVTGGNAGIHVKPPDIFGLKVDSGIGFYLLCLLVTVGATFAILNLLRSPTGRAFVAIRDSEISAQSMGIHLARYKTLSFALSAALAGVGGALYAHKLSFISPDQFNIIQSVDLLLMVVIGGLGSVHGAFLGAIFLITMPQVISLGKDWLPDAIGQAPGLQSVVYGAVLIAFVLFEPLGLYGRWLKVRTYLQLFPFYRKGLFKRQKSFQKSDRLR</sequence>
<dbReference type="InterPro" id="IPR043428">
    <property type="entry name" value="LivM-like"/>
</dbReference>
<feature type="transmembrane region" description="Helical" evidence="6">
    <location>
        <begin position="93"/>
        <end position="115"/>
    </location>
</feature>
<evidence type="ECO:0000256" key="3">
    <source>
        <dbReference type="ARBA" id="ARBA00022692"/>
    </source>
</evidence>
<keyword evidence="3 6" id="KW-0812">Transmembrane</keyword>
<dbReference type="Pfam" id="PF02653">
    <property type="entry name" value="BPD_transp_2"/>
    <property type="match status" value="1"/>
</dbReference>
<evidence type="ECO:0000313" key="7">
    <source>
        <dbReference type="EMBL" id="NRF71345.1"/>
    </source>
</evidence>
<evidence type="ECO:0000256" key="2">
    <source>
        <dbReference type="ARBA" id="ARBA00022475"/>
    </source>
</evidence>
<feature type="transmembrane region" description="Helical" evidence="6">
    <location>
        <begin position="22"/>
        <end position="40"/>
    </location>
</feature>
<evidence type="ECO:0000256" key="1">
    <source>
        <dbReference type="ARBA" id="ARBA00004651"/>
    </source>
</evidence>
<gene>
    <name evidence="7" type="ORF">HLB44_30605</name>
</gene>
<comment type="subcellular location">
    <subcellularLocation>
        <location evidence="1">Cell membrane</location>
        <topology evidence="1">Multi-pass membrane protein</topology>
    </subcellularLocation>
</comment>
<keyword evidence="4 6" id="KW-1133">Transmembrane helix</keyword>
<dbReference type="RefSeq" id="WP_173132322.1">
    <property type="nucleotide sequence ID" value="NZ_JABRWJ010000011.1"/>
</dbReference>
<dbReference type="Proteomes" id="UP000737171">
    <property type="component" value="Unassembled WGS sequence"/>
</dbReference>
<keyword evidence="5 6" id="KW-0472">Membrane</keyword>
<organism evidence="7 8">
    <name type="scientific">Pseudaquabacterium terrae</name>
    <dbReference type="NCBI Taxonomy" id="2732868"/>
    <lineage>
        <taxon>Bacteria</taxon>
        <taxon>Pseudomonadati</taxon>
        <taxon>Pseudomonadota</taxon>
        <taxon>Betaproteobacteria</taxon>
        <taxon>Burkholderiales</taxon>
        <taxon>Sphaerotilaceae</taxon>
        <taxon>Pseudaquabacterium</taxon>
    </lineage>
</organism>
<dbReference type="PANTHER" id="PTHR30482">
    <property type="entry name" value="HIGH-AFFINITY BRANCHED-CHAIN AMINO ACID TRANSPORT SYSTEM PERMEASE"/>
    <property type="match status" value="1"/>
</dbReference>
<feature type="transmembrane region" description="Helical" evidence="6">
    <location>
        <begin position="47"/>
        <end position="73"/>
    </location>
</feature>
<keyword evidence="2" id="KW-1003">Cell membrane</keyword>
<proteinExistence type="predicted"/>
<dbReference type="EMBL" id="JABRWJ010000011">
    <property type="protein sequence ID" value="NRF71345.1"/>
    <property type="molecule type" value="Genomic_DNA"/>
</dbReference>
<feature type="transmembrane region" description="Helical" evidence="6">
    <location>
        <begin position="258"/>
        <end position="280"/>
    </location>
</feature>
<protein>
    <submittedName>
        <fullName evidence="7">Branched-chain amino acid ABC transporter permease</fullName>
    </submittedName>
</protein>
<reference evidence="7 8" key="1">
    <citation type="submission" date="2020-05" db="EMBL/GenBank/DDBJ databases">
        <title>Aquincola sp. isolate from soil.</title>
        <authorList>
            <person name="Han J."/>
            <person name="Kim D.-U."/>
        </authorList>
    </citation>
    <scope>NUCLEOTIDE SEQUENCE [LARGE SCALE GENOMIC DNA]</scope>
    <source>
        <strain evidence="7 8">S2</strain>
    </source>
</reference>
<feature type="transmembrane region" description="Helical" evidence="6">
    <location>
        <begin position="300"/>
        <end position="318"/>
    </location>
</feature>
<evidence type="ECO:0000313" key="8">
    <source>
        <dbReference type="Proteomes" id="UP000737171"/>
    </source>
</evidence>
<keyword evidence="8" id="KW-1185">Reference proteome</keyword>
<feature type="transmembrane region" description="Helical" evidence="6">
    <location>
        <begin position="122"/>
        <end position="141"/>
    </location>
</feature>
<accession>A0ABX2ERN6</accession>
<evidence type="ECO:0000256" key="6">
    <source>
        <dbReference type="SAM" id="Phobius"/>
    </source>
</evidence>
<name>A0ABX2ERN6_9BURK</name>
<dbReference type="CDD" id="cd06581">
    <property type="entry name" value="TM_PBP1_LivM_like"/>
    <property type="match status" value="1"/>
</dbReference>
<dbReference type="InterPro" id="IPR001851">
    <property type="entry name" value="ABC_transp_permease"/>
</dbReference>
<feature type="transmembrane region" description="Helical" evidence="6">
    <location>
        <begin position="220"/>
        <end position="238"/>
    </location>
</feature>
<evidence type="ECO:0000256" key="4">
    <source>
        <dbReference type="ARBA" id="ARBA00022989"/>
    </source>
</evidence>
<evidence type="ECO:0000256" key="5">
    <source>
        <dbReference type="ARBA" id="ARBA00023136"/>
    </source>
</evidence>
<comment type="caution">
    <text evidence="7">The sequence shown here is derived from an EMBL/GenBank/DDBJ whole genome shotgun (WGS) entry which is preliminary data.</text>
</comment>
<dbReference type="PANTHER" id="PTHR30482:SF20">
    <property type="entry name" value="HIGH-AFFINITY BRANCHED-CHAIN AMINO ACID TRANSPORT SYSTEM PERMEASE PROTEIN LIVM"/>
    <property type="match status" value="1"/>
</dbReference>
<feature type="transmembrane region" description="Helical" evidence="6">
    <location>
        <begin position="169"/>
        <end position="190"/>
    </location>
</feature>